<reference evidence="3" key="1">
    <citation type="journal article" date="2015" name="Genome Announc.">
        <title>Genome sequence of the AIDS-associated pathogen Penicillium marneffei (ATCC18224) and its near taxonomic relative Talaromyces stipitatus (ATCC10500).</title>
        <authorList>
            <person name="Nierman W.C."/>
            <person name="Fedorova-Abrams N.D."/>
            <person name="Andrianopoulos A."/>
        </authorList>
    </citation>
    <scope>NUCLEOTIDE SEQUENCE [LARGE SCALE GENOMIC DNA]</scope>
    <source>
        <strain evidence="3">ATCC 10500 / CBS 375.48 / QM 6759 / NRRL 1006</strain>
    </source>
</reference>
<evidence type="ECO:0000313" key="2">
    <source>
        <dbReference type="EMBL" id="EED14598.1"/>
    </source>
</evidence>
<feature type="chain" id="PRO_5002875149" description="HTH psq-type domain-containing protein" evidence="1">
    <location>
        <begin position="27"/>
        <end position="113"/>
    </location>
</feature>
<evidence type="ECO:0000256" key="1">
    <source>
        <dbReference type="SAM" id="SignalP"/>
    </source>
</evidence>
<dbReference type="GeneID" id="8110034"/>
<protein>
    <recommendedName>
        <fullName evidence="4">HTH psq-type domain-containing protein</fullName>
    </recommendedName>
</protein>
<evidence type="ECO:0000313" key="3">
    <source>
        <dbReference type="Proteomes" id="UP000001745"/>
    </source>
</evidence>
<sequence>MRGPYPARSLRLFVMQIVYGLGSLQAVLPPEGDREFDNMVNEADILKAISDQNHKKKPKYVRTARRYNHEPATLRRRYKGQTVSNQEATSIRRKLLTDAQEEVLLNHISALIS</sequence>
<name>B8MIB4_TALSN</name>
<accession>B8MIB4</accession>
<keyword evidence="3" id="KW-1185">Reference proteome</keyword>
<dbReference type="OrthoDB" id="3942738at2759"/>
<dbReference type="RefSeq" id="XP_002484551.1">
    <property type="nucleotide sequence ID" value="XM_002484506.1"/>
</dbReference>
<keyword evidence="1" id="KW-0732">Signal</keyword>
<organism evidence="2 3">
    <name type="scientific">Talaromyces stipitatus (strain ATCC 10500 / CBS 375.48 / QM 6759 / NRRL 1006)</name>
    <name type="common">Penicillium stipitatum</name>
    <dbReference type="NCBI Taxonomy" id="441959"/>
    <lineage>
        <taxon>Eukaryota</taxon>
        <taxon>Fungi</taxon>
        <taxon>Dikarya</taxon>
        <taxon>Ascomycota</taxon>
        <taxon>Pezizomycotina</taxon>
        <taxon>Eurotiomycetes</taxon>
        <taxon>Eurotiomycetidae</taxon>
        <taxon>Eurotiales</taxon>
        <taxon>Trichocomaceae</taxon>
        <taxon>Talaromyces</taxon>
        <taxon>Talaromyces sect. Talaromyces</taxon>
    </lineage>
</organism>
<dbReference type="HOGENOM" id="CLU_2135215_0_0_1"/>
<dbReference type="OMA" id="RRYNHEP"/>
<proteinExistence type="predicted"/>
<feature type="signal peptide" evidence="1">
    <location>
        <begin position="1"/>
        <end position="26"/>
    </location>
</feature>
<dbReference type="Proteomes" id="UP000001745">
    <property type="component" value="Unassembled WGS sequence"/>
</dbReference>
<evidence type="ECO:0008006" key="4">
    <source>
        <dbReference type="Google" id="ProtNLM"/>
    </source>
</evidence>
<gene>
    <name evidence="2" type="ORF">TSTA_040770</name>
</gene>
<dbReference type="EMBL" id="EQ962657">
    <property type="protein sequence ID" value="EED14598.1"/>
    <property type="molecule type" value="Genomic_DNA"/>
</dbReference>
<dbReference type="InParanoid" id="B8MIB4"/>
<dbReference type="AlphaFoldDB" id="B8MIB4"/>
<dbReference type="VEuPathDB" id="FungiDB:TSTA_040770"/>
<dbReference type="PhylomeDB" id="B8MIB4"/>